<name>A0A317EEC0_9PROT</name>
<dbReference type="AlphaFoldDB" id="A0A317EEC0"/>
<evidence type="ECO:0000313" key="2">
    <source>
        <dbReference type="EMBL" id="PWR23565.1"/>
    </source>
</evidence>
<feature type="transmembrane region" description="Helical" evidence="1">
    <location>
        <begin position="33"/>
        <end position="52"/>
    </location>
</feature>
<evidence type="ECO:0000313" key="3">
    <source>
        <dbReference type="Proteomes" id="UP000246077"/>
    </source>
</evidence>
<keyword evidence="3" id="KW-1185">Reference proteome</keyword>
<gene>
    <name evidence="2" type="ORF">DKG75_03050</name>
</gene>
<dbReference type="OrthoDB" id="9903236at2"/>
<organism evidence="2 3">
    <name type="scientific">Zavarzinia compransoris</name>
    <dbReference type="NCBI Taxonomy" id="1264899"/>
    <lineage>
        <taxon>Bacteria</taxon>
        <taxon>Pseudomonadati</taxon>
        <taxon>Pseudomonadota</taxon>
        <taxon>Alphaproteobacteria</taxon>
        <taxon>Rhodospirillales</taxon>
        <taxon>Zavarziniaceae</taxon>
        <taxon>Zavarzinia</taxon>
    </lineage>
</organism>
<comment type="caution">
    <text evidence="2">The sequence shown here is derived from an EMBL/GenBank/DDBJ whole genome shotgun (WGS) entry which is preliminary data.</text>
</comment>
<keyword evidence="1" id="KW-0472">Membrane</keyword>
<dbReference type="RefSeq" id="WP_109919597.1">
    <property type="nucleotide sequence ID" value="NZ_QGLF01000001.1"/>
</dbReference>
<proteinExistence type="predicted"/>
<protein>
    <submittedName>
        <fullName evidence="2">Uncharacterized protein</fullName>
    </submittedName>
</protein>
<reference evidence="3" key="1">
    <citation type="submission" date="2018-05" db="EMBL/GenBank/DDBJ databases">
        <title>Zavarzinia sp. HR-AS.</title>
        <authorList>
            <person name="Lee Y."/>
            <person name="Jeon C.O."/>
        </authorList>
    </citation>
    <scope>NUCLEOTIDE SEQUENCE [LARGE SCALE GENOMIC DNA]</scope>
    <source>
        <strain evidence="3">DSM 1231</strain>
    </source>
</reference>
<dbReference type="Proteomes" id="UP000246077">
    <property type="component" value="Unassembled WGS sequence"/>
</dbReference>
<keyword evidence="1" id="KW-0812">Transmembrane</keyword>
<keyword evidence="1" id="KW-1133">Transmembrane helix</keyword>
<sequence>MPLPIQILLILSYLLVAAAGGFAAQDLWPAVDGTVIAVALFFAALQGHVLFLRAGDRAELLTEIDLLRRSHAETLRELAELKLGLARRAARDEQTSRLAE</sequence>
<dbReference type="EMBL" id="QGLF01000001">
    <property type="protein sequence ID" value="PWR23565.1"/>
    <property type="molecule type" value="Genomic_DNA"/>
</dbReference>
<accession>A0A317EEC0</accession>
<evidence type="ECO:0000256" key="1">
    <source>
        <dbReference type="SAM" id="Phobius"/>
    </source>
</evidence>